<protein>
    <recommendedName>
        <fullName evidence="3">DUF4325 domain-containing protein</fullName>
    </recommendedName>
</protein>
<sequence length="91" mass="10436">MIAIHVIFIRDFISEDLKIKKSAATLVEKLIEDIPSNDIIIDFSNVNSITPEFVHQYLISKRKIKKEIHEVNLPSYVESIISKAQKSIKVT</sequence>
<gene>
    <name evidence="1" type="ORF">NMY3_00364</name>
</gene>
<dbReference type="KEGG" id="taa:NMY3_00364"/>
<organism evidence="1 2">
    <name type="scientific">Candidatus Nitrosocosmicus oleophilus</name>
    <dbReference type="NCBI Taxonomy" id="1353260"/>
    <lineage>
        <taxon>Archaea</taxon>
        <taxon>Nitrososphaerota</taxon>
        <taxon>Nitrososphaeria</taxon>
        <taxon>Nitrososphaerales</taxon>
        <taxon>Nitrososphaeraceae</taxon>
        <taxon>Candidatus Nitrosocosmicus</taxon>
    </lineage>
</organism>
<dbReference type="EMBL" id="CP012850">
    <property type="protein sequence ID" value="ALI34578.1"/>
    <property type="molecule type" value="Genomic_DNA"/>
</dbReference>
<dbReference type="Proteomes" id="UP000058925">
    <property type="component" value="Chromosome"/>
</dbReference>
<evidence type="ECO:0000313" key="1">
    <source>
        <dbReference type="EMBL" id="ALI34578.1"/>
    </source>
</evidence>
<accession>A0A654LT86</accession>
<evidence type="ECO:0008006" key="3">
    <source>
        <dbReference type="Google" id="ProtNLM"/>
    </source>
</evidence>
<proteinExistence type="predicted"/>
<reference evidence="2" key="1">
    <citation type="submission" date="2015-10" db="EMBL/GenBank/DDBJ databases">
        <title>Niche specialization of a soil ammonia-oxidizing archaeon, Candidatus Nitrosocosmicus oleophilus.</title>
        <authorList>
            <person name="Jung M.-Y."/>
            <person name="Rhee S.-K."/>
        </authorList>
    </citation>
    <scope>NUCLEOTIDE SEQUENCE [LARGE SCALE GENOMIC DNA]</scope>
    <source>
        <strain evidence="2">MY3</strain>
    </source>
</reference>
<dbReference type="AlphaFoldDB" id="A0A654LT86"/>
<keyword evidence="2" id="KW-1185">Reference proteome</keyword>
<evidence type="ECO:0000313" key="2">
    <source>
        <dbReference type="Proteomes" id="UP000058925"/>
    </source>
</evidence>
<name>A0A654LT86_9ARCH</name>